<gene>
    <name evidence="1" type="ORF">GCM10010124_26440</name>
</gene>
<reference evidence="1" key="1">
    <citation type="journal article" date="2014" name="Int. J. Syst. Evol. Microbiol.">
        <title>Complete genome sequence of Corynebacterium casei LMG S-19264T (=DSM 44701T), isolated from a smear-ripened cheese.</title>
        <authorList>
            <consortium name="US DOE Joint Genome Institute (JGI-PGF)"/>
            <person name="Walter F."/>
            <person name="Albersmeier A."/>
            <person name="Kalinowski J."/>
            <person name="Ruckert C."/>
        </authorList>
    </citation>
    <scope>NUCLEOTIDE SEQUENCE</scope>
    <source>
        <strain evidence="1">JCM 3091</strain>
    </source>
</reference>
<proteinExistence type="predicted"/>
<name>A0A8J3BM55_9ACTN</name>
<organism evidence="1 2">
    <name type="scientific">Pilimelia terevasa</name>
    <dbReference type="NCBI Taxonomy" id="53372"/>
    <lineage>
        <taxon>Bacteria</taxon>
        <taxon>Bacillati</taxon>
        <taxon>Actinomycetota</taxon>
        <taxon>Actinomycetes</taxon>
        <taxon>Micromonosporales</taxon>
        <taxon>Micromonosporaceae</taxon>
        <taxon>Pilimelia</taxon>
    </lineage>
</organism>
<sequence length="103" mass="10666">MPTATTSATDSCQTTANTFRRIADALDAHAGQPGQIASGYIRIQIGQNLDRAQRIAAVDAIASAAGMPAGGFRQMGDGSWHYSADEEDGLLDIAVYTGHANAA</sequence>
<dbReference type="Proteomes" id="UP000662200">
    <property type="component" value="Unassembled WGS sequence"/>
</dbReference>
<comment type="caution">
    <text evidence="1">The sequence shown here is derived from an EMBL/GenBank/DDBJ whole genome shotgun (WGS) entry which is preliminary data.</text>
</comment>
<reference evidence="1" key="2">
    <citation type="submission" date="2020-09" db="EMBL/GenBank/DDBJ databases">
        <authorList>
            <person name="Sun Q."/>
            <person name="Ohkuma M."/>
        </authorList>
    </citation>
    <scope>NUCLEOTIDE SEQUENCE</scope>
    <source>
        <strain evidence="1">JCM 3091</strain>
    </source>
</reference>
<protein>
    <submittedName>
        <fullName evidence="1">Uncharacterized protein</fullName>
    </submittedName>
</protein>
<accession>A0A8J3BM55</accession>
<dbReference type="AlphaFoldDB" id="A0A8J3BM55"/>
<evidence type="ECO:0000313" key="2">
    <source>
        <dbReference type="Proteomes" id="UP000662200"/>
    </source>
</evidence>
<evidence type="ECO:0000313" key="1">
    <source>
        <dbReference type="EMBL" id="GGK32374.1"/>
    </source>
</evidence>
<keyword evidence="2" id="KW-1185">Reference proteome</keyword>
<dbReference type="RefSeq" id="WP_189114592.1">
    <property type="nucleotide sequence ID" value="NZ_BMQC01000008.1"/>
</dbReference>
<dbReference type="EMBL" id="BMQC01000008">
    <property type="protein sequence ID" value="GGK32374.1"/>
    <property type="molecule type" value="Genomic_DNA"/>
</dbReference>